<dbReference type="RefSeq" id="WP_023052086.1">
    <property type="nucleotide sequence ID" value="NZ_CP173065.2"/>
</dbReference>
<dbReference type="Pfam" id="PF13309">
    <property type="entry name" value="HTH_22"/>
    <property type="match status" value="1"/>
</dbReference>
<dbReference type="InterPro" id="IPR039446">
    <property type="entry name" value="DauR-like"/>
</dbReference>
<dbReference type="Proteomes" id="UP000017081">
    <property type="component" value="Unassembled WGS sequence"/>
</dbReference>
<dbReference type="STRING" id="1319815.HMPREF0202_02557"/>
<feature type="domain" description="YheO-like" evidence="1">
    <location>
        <begin position="8"/>
        <end position="118"/>
    </location>
</feature>
<feature type="domain" description="Transcriptional regulator DauR-like HTH" evidence="2">
    <location>
        <begin position="151"/>
        <end position="211"/>
    </location>
</feature>
<name>U7V4Q2_9FUSO</name>
<dbReference type="PANTHER" id="PTHR35568:SF1">
    <property type="entry name" value="TRANSCRIPTIONAL REGULATOR DAUR"/>
    <property type="match status" value="1"/>
</dbReference>
<dbReference type="EMBL" id="AXZF01000140">
    <property type="protein sequence ID" value="ERT66657.1"/>
    <property type="molecule type" value="Genomic_DNA"/>
</dbReference>
<dbReference type="eggNOG" id="COG2964">
    <property type="taxonomic scope" value="Bacteria"/>
</dbReference>
<comment type="caution">
    <text evidence="3">The sequence shown here is derived from an EMBL/GenBank/DDBJ whole genome shotgun (WGS) entry which is preliminary data.</text>
</comment>
<dbReference type="HOGENOM" id="CLU_080179_2_0_0"/>
<gene>
    <name evidence="3" type="ORF">HMPREF0202_02557</name>
</gene>
<reference evidence="3 4" key="1">
    <citation type="submission" date="2013-08" db="EMBL/GenBank/DDBJ databases">
        <authorList>
            <person name="Weinstock G."/>
            <person name="Sodergren E."/>
            <person name="Wylie T."/>
            <person name="Fulton L."/>
            <person name="Fulton R."/>
            <person name="Fronick C."/>
            <person name="O'Laughlin M."/>
            <person name="Godfrey J."/>
            <person name="Miner T."/>
            <person name="Herter B."/>
            <person name="Appelbaum E."/>
            <person name="Cordes M."/>
            <person name="Lek S."/>
            <person name="Wollam A."/>
            <person name="Pepin K.H."/>
            <person name="Palsikar V.B."/>
            <person name="Mitreva M."/>
            <person name="Wilson R.K."/>
        </authorList>
    </citation>
    <scope>NUCLEOTIDE SEQUENCE [LARGE SCALE GENOMIC DNA]</scope>
    <source>
        <strain evidence="3 4">ATCC BAA-474</strain>
    </source>
</reference>
<evidence type="ECO:0000259" key="1">
    <source>
        <dbReference type="Pfam" id="PF08348"/>
    </source>
</evidence>
<evidence type="ECO:0000313" key="3">
    <source>
        <dbReference type="EMBL" id="ERT66657.1"/>
    </source>
</evidence>
<dbReference type="InterPro" id="IPR039445">
    <property type="entry name" value="DauR-like_HTH"/>
</dbReference>
<sequence length="214" mass="24283">MKGDLEILEEYRKVARFMSKCYGENVEVVLHDLTDISSSSIEIFNNHVSGREIGSPMSEFGLKILKERLYDDREFITNSKGVVGGKILRSSTFFIKNIDGNIIGMICVNVDVSSYLNIAYQMESMANFGLNLKDEKELVTEVDFPNSIKEMINKALLEILKGRVSWKEIEGEEKLNVIKKLHQKGIFDLRGGVLEVSEALNVSESTIYRYLSKI</sequence>
<accession>U7V4Q2</accession>
<evidence type="ECO:0000259" key="2">
    <source>
        <dbReference type="Pfam" id="PF13309"/>
    </source>
</evidence>
<protein>
    <submittedName>
        <fullName evidence="3">YheO-like protein</fullName>
    </submittedName>
</protein>
<dbReference type="AlphaFoldDB" id="U7V4Q2"/>
<organism evidence="3 4">
    <name type="scientific">Cetobacterium somerae ATCC BAA-474</name>
    <dbReference type="NCBI Taxonomy" id="1319815"/>
    <lineage>
        <taxon>Bacteria</taxon>
        <taxon>Fusobacteriati</taxon>
        <taxon>Fusobacteriota</taxon>
        <taxon>Fusobacteriia</taxon>
        <taxon>Fusobacteriales</taxon>
        <taxon>Fusobacteriaceae</taxon>
        <taxon>Cetobacterium</taxon>
    </lineage>
</organism>
<evidence type="ECO:0000313" key="4">
    <source>
        <dbReference type="Proteomes" id="UP000017081"/>
    </source>
</evidence>
<dbReference type="Pfam" id="PF08348">
    <property type="entry name" value="PAS_6"/>
    <property type="match status" value="1"/>
</dbReference>
<keyword evidence="4" id="KW-1185">Reference proteome</keyword>
<dbReference type="InterPro" id="IPR013559">
    <property type="entry name" value="YheO"/>
</dbReference>
<proteinExistence type="predicted"/>
<dbReference type="PANTHER" id="PTHR35568">
    <property type="entry name" value="TRANSCRIPTIONAL REGULATOR DAUR"/>
    <property type="match status" value="1"/>
</dbReference>